<gene>
    <name evidence="2" type="ORF">CKAN_02181100</name>
</gene>
<dbReference type="AlphaFoldDB" id="A0A3S3QYE0"/>
<dbReference type="PANTHER" id="PTHR33110">
    <property type="entry name" value="F-BOX/KELCH-REPEAT PROTEIN-RELATED"/>
    <property type="match status" value="1"/>
</dbReference>
<feature type="domain" description="F-box" evidence="1">
    <location>
        <begin position="10"/>
        <end position="59"/>
    </location>
</feature>
<organism evidence="2 3">
    <name type="scientific">Cinnamomum micranthum f. kanehirae</name>
    <dbReference type="NCBI Taxonomy" id="337451"/>
    <lineage>
        <taxon>Eukaryota</taxon>
        <taxon>Viridiplantae</taxon>
        <taxon>Streptophyta</taxon>
        <taxon>Embryophyta</taxon>
        <taxon>Tracheophyta</taxon>
        <taxon>Spermatophyta</taxon>
        <taxon>Magnoliopsida</taxon>
        <taxon>Magnoliidae</taxon>
        <taxon>Laurales</taxon>
        <taxon>Lauraceae</taxon>
        <taxon>Cinnamomum</taxon>
    </lineage>
</organism>
<dbReference type="InterPro" id="IPR001810">
    <property type="entry name" value="F-box_dom"/>
</dbReference>
<dbReference type="InterPro" id="IPR036047">
    <property type="entry name" value="F-box-like_dom_sf"/>
</dbReference>
<proteinExistence type="predicted"/>
<evidence type="ECO:0000313" key="3">
    <source>
        <dbReference type="Proteomes" id="UP000283530"/>
    </source>
</evidence>
<dbReference type="Pfam" id="PF03478">
    <property type="entry name" value="Beta-prop_KIB1-4"/>
    <property type="match status" value="1"/>
</dbReference>
<reference evidence="2 3" key="1">
    <citation type="journal article" date="2019" name="Nat. Plants">
        <title>Stout camphor tree genome fills gaps in understanding of flowering plant genome evolution.</title>
        <authorList>
            <person name="Chaw S.M."/>
            <person name="Liu Y.C."/>
            <person name="Wu Y.W."/>
            <person name="Wang H.Y."/>
            <person name="Lin C.I."/>
            <person name="Wu C.S."/>
            <person name="Ke H.M."/>
            <person name="Chang L.Y."/>
            <person name="Hsu C.Y."/>
            <person name="Yang H.T."/>
            <person name="Sudianto E."/>
            <person name="Hsu M.H."/>
            <person name="Wu K.P."/>
            <person name="Wang L.N."/>
            <person name="Leebens-Mack J.H."/>
            <person name="Tsai I.J."/>
        </authorList>
    </citation>
    <scope>NUCLEOTIDE SEQUENCE [LARGE SCALE GENOMIC DNA]</scope>
    <source>
        <strain evidence="3">cv. Chaw 1501</strain>
        <tissue evidence="2">Young leaves</tissue>
    </source>
</reference>
<accession>A0A3S3QYE0</accession>
<dbReference type="Pfam" id="PF00646">
    <property type="entry name" value="F-box"/>
    <property type="match status" value="1"/>
</dbReference>
<name>A0A3S3QYE0_9MAGN</name>
<dbReference type="OrthoDB" id="642536at2759"/>
<sequence>MSEEDSTIREATWSDLPPELLDQIFRRLTFPDTRRMSAVCKPWRSALESEPPAGVLSTVPWLMVGDEAEGGGLPKGARRIGGSVRRFFNPVERRWYEIEAADFERSVCHAAVGDWLLQSVCGEGKEEEEEEEEEGEKWEVFFLNPFTKVRIDLPGVHSPFDLGICSVVPTCTDCMVVLIEKGVMELRTTVLKVHQQKNQDPTASYTHQTTFELDILDAVYCGGLFYLYGTSWMGRVLSFNPNNGSLHHLLNMFSALSQPLSINLVESLGRVLVITRGDSGGGWCRAYRLDFSAKSFTQAMEELEGQTMFIGAGTPMSISAIGAPGGTVYFSKCGTFEGGMCEFRRGNESNIAALSPLDHGLYGLPGKHVSRWPVSLADDGMFDDNMDRLHYIRMPRVRVFADSSGEWFATGGIEGVWVQAPLY</sequence>
<dbReference type="SUPFAM" id="SSF81383">
    <property type="entry name" value="F-box domain"/>
    <property type="match status" value="1"/>
</dbReference>
<dbReference type="Proteomes" id="UP000283530">
    <property type="component" value="Unassembled WGS sequence"/>
</dbReference>
<dbReference type="EMBL" id="QPKB01000009">
    <property type="protein sequence ID" value="RWR92593.1"/>
    <property type="molecule type" value="Genomic_DNA"/>
</dbReference>
<dbReference type="STRING" id="337451.A0A3S3QYE0"/>
<evidence type="ECO:0000259" key="1">
    <source>
        <dbReference type="PROSITE" id="PS50181"/>
    </source>
</evidence>
<dbReference type="PANTHER" id="PTHR33110:SF71">
    <property type="entry name" value="F-BOX_KELCH-REPEAT PROTEIN"/>
    <property type="match status" value="1"/>
</dbReference>
<dbReference type="Gene3D" id="1.20.1280.50">
    <property type="match status" value="1"/>
</dbReference>
<comment type="caution">
    <text evidence="2">The sequence shown here is derived from an EMBL/GenBank/DDBJ whole genome shotgun (WGS) entry which is preliminary data.</text>
</comment>
<protein>
    <submittedName>
        <fullName evidence="2">F-box/kelch-repeat-like protein</fullName>
    </submittedName>
</protein>
<dbReference type="InterPro" id="IPR005174">
    <property type="entry name" value="KIB1-4_b-propeller"/>
</dbReference>
<dbReference type="PROSITE" id="PS50181">
    <property type="entry name" value="FBOX"/>
    <property type="match status" value="1"/>
</dbReference>
<keyword evidence="3" id="KW-1185">Reference proteome</keyword>
<dbReference type="SMART" id="SM00256">
    <property type="entry name" value="FBOX"/>
    <property type="match status" value="1"/>
</dbReference>
<evidence type="ECO:0000313" key="2">
    <source>
        <dbReference type="EMBL" id="RWR92593.1"/>
    </source>
</evidence>